<gene>
    <name evidence="2" type="ORF">MM415B01395_0006</name>
</gene>
<keyword evidence="2" id="KW-0269">Exonuclease</keyword>
<organism evidence="2">
    <name type="scientific">viral metagenome</name>
    <dbReference type="NCBI Taxonomy" id="1070528"/>
    <lineage>
        <taxon>unclassified sequences</taxon>
        <taxon>metagenomes</taxon>
        <taxon>organismal metagenomes</taxon>
    </lineage>
</organism>
<dbReference type="InterPro" id="IPR012337">
    <property type="entry name" value="RNaseH-like_sf"/>
</dbReference>
<dbReference type="InterPro" id="IPR013520">
    <property type="entry name" value="Ribonucl_H"/>
</dbReference>
<keyword evidence="2" id="KW-0378">Hydrolase</keyword>
<dbReference type="SUPFAM" id="SSF53098">
    <property type="entry name" value="Ribonuclease H-like"/>
    <property type="match status" value="1"/>
</dbReference>
<evidence type="ECO:0000259" key="1">
    <source>
        <dbReference type="SMART" id="SM00479"/>
    </source>
</evidence>
<name>A0A6M3IN73_9ZZZZ</name>
<keyword evidence="2" id="KW-0540">Nuclease</keyword>
<sequence>MELFFDTETSDKFDFKTQSYKDENFPWVVQIGAILANKGIVLGELNFIIHPDGRKISDNAVAVHNIPAELAKKSGIPERTLADIFAEMMHISDTLIAHNFDFDSRTMAGVLYRQGLKGLAHSLVYDFPCFCTMKETTDLCKLPGPYGWKWPKLSELYIFLFNESLVGAHDAMYDIRATMRCYYELKKRNLI</sequence>
<dbReference type="Pfam" id="PF00929">
    <property type="entry name" value="RNase_T"/>
    <property type="match status" value="1"/>
</dbReference>
<reference evidence="2" key="1">
    <citation type="submission" date="2020-03" db="EMBL/GenBank/DDBJ databases">
        <title>The deep terrestrial virosphere.</title>
        <authorList>
            <person name="Holmfeldt K."/>
            <person name="Nilsson E."/>
            <person name="Simone D."/>
            <person name="Lopez-Fernandez M."/>
            <person name="Wu X."/>
            <person name="de Brujin I."/>
            <person name="Lundin D."/>
            <person name="Andersson A."/>
            <person name="Bertilsson S."/>
            <person name="Dopson M."/>
        </authorList>
    </citation>
    <scope>NUCLEOTIDE SEQUENCE</scope>
    <source>
        <strain evidence="2">MM415B01395</strain>
    </source>
</reference>
<dbReference type="Gene3D" id="3.30.420.10">
    <property type="entry name" value="Ribonuclease H-like superfamily/Ribonuclease H"/>
    <property type="match status" value="1"/>
</dbReference>
<proteinExistence type="predicted"/>
<feature type="domain" description="Exonuclease" evidence="1">
    <location>
        <begin position="1"/>
        <end position="191"/>
    </location>
</feature>
<dbReference type="AlphaFoldDB" id="A0A6M3IN73"/>
<dbReference type="CDD" id="cd06127">
    <property type="entry name" value="DEDDh"/>
    <property type="match status" value="1"/>
</dbReference>
<dbReference type="InterPro" id="IPR036397">
    <property type="entry name" value="RNaseH_sf"/>
</dbReference>
<accession>A0A6M3IN73</accession>
<dbReference type="SMART" id="SM00479">
    <property type="entry name" value="EXOIII"/>
    <property type="match status" value="1"/>
</dbReference>
<dbReference type="EMBL" id="MT141343">
    <property type="protein sequence ID" value="QJA58863.1"/>
    <property type="molecule type" value="Genomic_DNA"/>
</dbReference>
<evidence type="ECO:0000313" key="2">
    <source>
        <dbReference type="EMBL" id="QJA58863.1"/>
    </source>
</evidence>
<dbReference type="GO" id="GO:0004527">
    <property type="term" value="F:exonuclease activity"/>
    <property type="evidence" value="ECO:0007669"/>
    <property type="project" value="UniProtKB-KW"/>
</dbReference>
<protein>
    <submittedName>
        <fullName evidence="2">Putative exonuclease</fullName>
    </submittedName>
</protein>
<dbReference type="GO" id="GO:0003676">
    <property type="term" value="F:nucleic acid binding"/>
    <property type="evidence" value="ECO:0007669"/>
    <property type="project" value="InterPro"/>
</dbReference>